<proteinExistence type="predicted"/>
<dbReference type="PROSITE" id="PS51371">
    <property type="entry name" value="CBS"/>
    <property type="match status" value="2"/>
</dbReference>
<dbReference type="SMART" id="SM00924">
    <property type="entry name" value="MgtE_N"/>
    <property type="match status" value="1"/>
</dbReference>
<dbReference type="GO" id="GO:0016020">
    <property type="term" value="C:membrane"/>
    <property type="evidence" value="ECO:0007669"/>
    <property type="project" value="InterPro"/>
</dbReference>
<dbReference type="OrthoDB" id="9764830at2"/>
<dbReference type="RefSeq" id="WP_105186263.1">
    <property type="nucleotide sequence ID" value="NZ_BAAAGO010000031.1"/>
</dbReference>
<dbReference type="AlphaFoldDB" id="A0A2N9JJF4"/>
<dbReference type="Proteomes" id="UP000238164">
    <property type="component" value="Chromosome 1"/>
</dbReference>
<reference evidence="3 4" key="1">
    <citation type="submission" date="2018-02" db="EMBL/GenBank/DDBJ databases">
        <authorList>
            <person name="Cohen D.B."/>
            <person name="Kent A.D."/>
        </authorList>
    </citation>
    <scope>NUCLEOTIDE SEQUENCE [LARGE SCALE GENOMIC DNA]</scope>
    <source>
        <strain evidence="3">1</strain>
    </source>
</reference>
<evidence type="ECO:0000256" key="1">
    <source>
        <dbReference type="PROSITE-ProRule" id="PRU00703"/>
    </source>
</evidence>
<dbReference type="InterPro" id="IPR027275">
    <property type="entry name" value="PRC-brl_dom"/>
</dbReference>
<dbReference type="GO" id="GO:0015095">
    <property type="term" value="F:magnesium ion transmembrane transporter activity"/>
    <property type="evidence" value="ECO:0007669"/>
    <property type="project" value="InterPro"/>
</dbReference>
<name>A0A2N9JJF4_9ACTN</name>
<evidence type="ECO:0000313" key="3">
    <source>
        <dbReference type="EMBL" id="SPD87559.1"/>
    </source>
</evidence>
<dbReference type="InterPro" id="IPR000644">
    <property type="entry name" value="CBS_dom"/>
</dbReference>
<sequence>MSSTSSIFVSRIKGLPLLDTAGDQVGKVRDVVLQNRPGKRAPRVKGLVVELFALRRIFFPMVRVHSIDANQVIISGVVNTRRFEPREFENLAIDDLFDRTVYRRGNDQPFIIYDLAIRQVRPRDWELSEVALRDQTRRRPFAKPHVQIVAWSEVPDFALIPGRSADQVLAELQEMKPADVARELHDMDPQRRAEVVQAMDDELLAEALEELPEDEQVEVIQSLEAERAADVLEEMDPDDAADLIAELAPEVAEDILERMEPEEAEDVRSLLSYDAATAGGLMTPEPVILAPDATVADALAMMRDEELTPALACLAFVCRSPLDTPTGRFLGAVHIQRLLREPPSTLAAALVDKGITPLLPDSNIALVSRYFATYDLVCAPVVDADGRLLGAVTVDDVLDHILPNDWRGVQLDQLRQGV</sequence>
<keyword evidence="1" id="KW-0129">CBS domain</keyword>
<feature type="domain" description="CBS" evidence="2">
    <location>
        <begin position="351"/>
        <end position="411"/>
    </location>
</feature>
<dbReference type="PANTHER" id="PTHR43773">
    <property type="entry name" value="MAGNESIUM TRANSPORTER MGTE"/>
    <property type="match status" value="1"/>
</dbReference>
<dbReference type="SUPFAM" id="SSF158791">
    <property type="entry name" value="MgtE N-terminal domain-like"/>
    <property type="match status" value="1"/>
</dbReference>
<dbReference type="InterPro" id="IPR038076">
    <property type="entry name" value="MgtE_N_sf"/>
</dbReference>
<evidence type="ECO:0000313" key="4">
    <source>
        <dbReference type="Proteomes" id="UP000238164"/>
    </source>
</evidence>
<dbReference type="InterPro" id="IPR006669">
    <property type="entry name" value="MgtE_transporter"/>
</dbReference>
<dbReference type="SUPFAM" id="SSF54631">
    <property type="entry name" value="CBS-domain pair"/>
    <property type="match status" value="1"/>
</dbReference>
<dbReference type="Pfam" id="PF05239">
    <property type="entry name" value="PRC"/>
    <property type="match status" value="1"/>
</dbReference>
<dbReference type="Gene3D" id="1.25.60.10">
    <property type="entry name" value="MgtE N-terminal domain-like"/>
    <property type="match status" value="1"/>
</dbReference>
<dbReference type="Gene3D" id="3.10.580.10">
    <property type="entry name" value="CBS-domain"/>
    <property type="match status" value="1"/>
</dbReference>
<evidence type="ECO:0000259" key="2">
    <source>
        <dbReference type="PROSITE" id="PS51371"/>
    </source>
</evidence>
<dbReference type="EMBL" id="LT985188">
    <property type="protein sequence ID" value="SPD87559.1"/>
    <property type="molecule type" value="Genomic_DNA"/>
</dbReference>
<dbReference type="Pfam" id="PF03448">
    <property type="entry name" value="MgtE_N"/>
    <property type="match status" value="1"/>
</dbReference>
<dbReference type="KEGG" id="mgg:MPLG2_2529"/>
<dbReference type="Pfam" id="PF26205">
    <property type="entry name" value="SH3_actinomycetes"/>
    <property type="match status" value="1"/>
</dbReference>
<dbReference type="PANTHER" id="PTHR43773:SF1">
    <property type="entry name" value="MAGNESIUM TRANSPORTER MGTE"/>
    <property type="match status" value="1"/>
</dbReference>
<protein>
    <submittedName>
        <fullName evidence="3">Mg/Co/Ni transporter MgtE (Contains CBS domain)</fullName>
    </submittedName>
</protein>
<feature type="domain" description="CBS" evidence="2">
    <location>
        <begin position="282"/>
        <end position="348"/>
    </location>
</feature>
<dbReference type="InterPro" id="IPR046342">
    <property type="entry name" value="CBS_dom_sf"/>
</dbReference>
<accession>A0A2N9JJF4</accession>
<dbReference type="InterPro" id="IPR006668">
    <property type="entry name" value="Mg_transptr_MgtE_intracell_dom"/>
</dbReference>
<dbReference type="InterPro" id="IPR058838">
    <property type="entry name" value="SH3_actinomycetes"/>
</dbReference>
<organism evidence="3 4">
    <name type="scientific">Micropruina glycogenica</name>
    <dbReference type="NCBI Taxonomy" id="75385"/>
    <lineage>
        <taxon>Bacteria</taxon>
        <taxon>Bacillati</taxon>
        <taxon>Actinomycetota</taxon>
        <taxon>Actinomycetes</taxon>
        <taxon>Propionibacteriales</taxon>
        <taxon>Nocardioidaceae</taxon>
        <taxon>Micropruina</taxon>
    </lineage>
</organism>
<keyword evidence="4" id="KW-1185">Reference proteome</keyword>
<dbReference type="Pfam" id="PF00571">
    <property type="entry name" value="CBS"/>
    <property type="match status" value="2"/>
</dbReference>
<dbReference type="CDD" id="cd04606">
    <property type="entry name" value="CBS_pair_Mg_transporter"/>
    <property type="match status" value="1"/>
</dbReference>
<gene>
    <name evidence="3" type="ORF">MPLG2_2529</name>
</gene>